<reference evidence="1 2" key="1">
    <citation type="submission" date="2015-11" db="EMBL/GenBank/DDBJ databases">
        <title>Expanding the genomic diversity of Burkholderia species for the development of highly accurate diagnostics.</title>
        <authorList>
            <person name="Sahl J."/>
            <person name="Keim P."/>
            <person name="Wagner D."/>
        </authorList>
    </citation>
    <scope>NUCLEOTIDE SEQUENCE [LARGE SCALE GENOMIC DNA]</scope>
    <source>
        <strain evidence="1 2">MSMB2036</strain>
    </source>
</reference>
<protein>
    <recommendedName>
        <fullName evidence="3">Lipoprotein</fullName>
    </recommendedName>
</protein>
<evidence type="ECO:0000313" key="1">
    <source>
        <dbReference type="EMBL" id="KVG68765.1"/>
    </source>
</evidence>
<dbReference type="EMBL" id="LOXM01000108">
    <property type="protein sequence ID" value="KVG68765.1"/>
    <property type="molecule type" value="Genomic_DNA"/>
</dbReference>
<evidence type="ECO:0008006" key="3">
    <source>
        <dbReference type="Google" id="ProtNLM"/>
    </source>
</evidence>
<name>A0A124RBT7_9BURK</name>
<comment type="caution">
    <text evidence="1">The sequence shown here is derived from an EMBL/GenBank/DDBJ whole genome shotgun (WGS) entry which is preliminary data.</text>
</comment>
<dbReference type="PROSITE" id="PS51257">
    <property type="entry name" value="PROKAR_LIPOPROTEIN"/>
    <property type="match status" value="1"/>
</dbReference>
<dbReference type="Proteomes" id="UP000064029">
    <property type="component" value="Unassembled WGS sequence"/>
</dbReference>
<accession>A0A124RBT7</accession>
<sequence length="75" mass="8768">MTVRFLCALMPLVALQGCSIINSLENISLQMNQRRCEQFGFVRGTDAFAECMLRQQALDEDRYERQQLIEAIQRR</sequence>
<dbReference type="AlphaFoldDB" id="A0A124RBT7"/>
<evidence type="ECO:0000313" key="2">
    <source>
        <dbReference type="Proteomes" id="UP000064029"/>
    </source>
</evidence>
<organism evidence="1 2">
    <name type="scientific">Burkholderia ubonensis</name>
    <dbReference type="NCBI Taxonomy" id="101571"/>
    <lineage>
        <taxon>Bacteria</taxon>
        <taxon>Pseudomonadati</taxon>
        <taxon>Pseudomonadota</taxon>
        <taxon>Betaproteobacteria</taxon>
        <taxon>Burkholderiales</taxon>
        <taxon>Burkholderiaceae</taxon>
        <taxon>Burkholderia</taxon>
        <taxon>Burkholderia cepacia complex</taxon>
    </lineage>
</organism>
<proteinExistence type="predicted"/>
<gene>
    <name evidence="1" type="ORF">WJ33_23460</name>
</gene>